<comment type="subcellular location">
    <subcellularLocation>
        <location evidence="1">Membrane</location>
        <topology evidence="1">Multi-pass membrane protein</topology>
    </subcellularLocation>
</comment>
<sequence length="208" mass="23603">MPDPSESFVSFTNTFDNCSINVTLIKNNIAEKSLFMHPNTSLKTDQHLPPIDISYSQFRKEVQHAYSCLGHDTCYPLSFGVSAGIMVFATVIVMAGKNHYVKQPSEESLCGEICRIIKRSARNKCMSSNQIRTHWLDYYMDTHNCLHDEKCVELKACHKEQLIREIKQIFRVSIMLLPVPVSWHASINSSLPGSFRPSTWTDKSSAAD</sequence>
<organism evidence="6 7">
    <name type="scientific">Ditylenchus destructor</name>
    <dbReference type="NCBI Taxonomy" id="166010"/>
    <lineage>
        <taxon>Eukaryota</taxon>
        <taxon>Metazoa</taxon>
        <taxon>Ecdysozoa</taxon>
        <taxon>Nematoda</taxon>
        <taxon>Chromadorea</taxon>
        <taxon>Rhabditida</taxon>
        <taxon>Tylenchina</taxon>
        <taxon>Tylenchomorpha</taxon>
        <taxon>Sphaerularioidea</taxon>
        <taxon>Anguinidae</taxon>
        <taxon>Anguininae</taxon>
        <taxon>Ditylenchus</taxon>
    </lineage>
</organism>
<name>A0AAD4MIL2_9BILA</name>
<proteinExistence type="predicted"/>
<gene>
    <name evidence="6" type="ORF">DdX_19026</name>
</gene>
<evidence type="ECO:0000256" key="4">
    <source>
        <dbReference type="ARBA" id="ARBA00023136"/>
    </source>
</evidence>
<protein>
    <submittedName>
        <fullName evidence="6">POT family domain-containing protein</fullName>
    </submittedName>
</protein>
<dbReference type="GO" id="GO:0022857">
    <property type="term" value="F:transmembrane transporter activity"/>
    <property type="evidence" value="ECO:0007669"/>
    <property type="project" value="InterPro"/>
</dbReference>
<dbReference type="Gene3D" id="1.20.1250.20">
    <property type="entry name" value="MFS general substrate transporter like domains"/>
    <property type="match status" value="1"/>
</dbReference>
<evidence type="ECO:0000256" key="5">
    <source>
        <dbReference type="SAM" id="Phobius"/>
    </source>
</evidence>
<dbReference type="InterPro" id="IPR000109">
    <property type="entry name" value="POT_fam"/>
</dbReference>
<evidence type="ECO:0000313" key="7">
    <source>
        <dbReference type="Proteomes" id="UP001201812"/>
    </source>
</evidence>
<evidence type="ECO:0000256" key="3">
    <source>
        <dbReference type="ARBA" id="ARBA00022989"/>
    </source>
</evidence>
<reference evidence="6" key="1">
    <citation type="submission" date="2022-01" db="EMBL/GenBank/DDBJ databases">
        <title>Genome Sequence Resource for Two Populations of Ditylenchus destructor, the Migratory Endoparasitic Phytonematode.</title>
        <authorList>
            <person name="Zhang H."/>
            <person name="Lin R."/>
            <person name="Xie B."/>
        </authorList>
    </citation>
    <scope>NUCLEOTIDE SEQUENCE</scope>
    <source>
        <strain evidence="6">BazhouSP</strain>
    </source>
</reference>
<dbReference type="GO" id="GO:0016020">
    <property type="term" value="C:membrane"/>
    <property type="evidence" value="ECO:0007669"/>
    <property type="project" value="UniProtKB-SubCell"/>
</dbReference>
<keyword evidence="4 5" id="KW-0472">Membrane</keyword>
<comment type="caution">
    <text evidence="6">The sequence shown here is derived from an EMBL/GenBank/DDBJ whole genome shotgun (WGS) entry which is preliminary data.</text>
</comment>
<evidence type="ECO:0000256" key="2">
    <source>
        <dbReference type="ARBA" id="ARBA00022692"/>
    </source>
</evidence>
<feature type="transmembrane region" description="Helical" evidence="5">
    <location>
        <begin position="75"/>
        <end position="95"/>
    </location>
</feature>
<accession>A0AAD4MIL2</accession>
<keyword evidence="7" id="KW-1185">Reference proteome</keyword>
<keyword evidence="3 5" id="KW-1133">Transmembrane helix</keyword>
<dbReference type="EMBL" id="JAKKPZ010000326">
    <property type="protein sequence ID" value="KAI1696464.1"/>
    <property type="molecule type" value="Genomic_DNA"/>
</dbReference>
<dbReference type="AlphaFoldDB" id="A0AAD4MIL2"/>
<dbReference type="InterPro" id="IPR036259">
    <property type="entry name" value="MFS_trans_sf"/>
</dbReference>
<evidence type="ECO:0000313" key="6">
    <source>
        <dbReference type="EMBL" id="KAI1696464.1"/>
    </source>
</evidence>
<dbReference type="Proteomes" id="UP001201812">
    <property type="component" value="Unassembled WGS sequence"/>
</dbReference>
<evidence type="ECO:0000256" key="1">
    <source>
        <dbReference type="ARBA" id="ARBA00004141"/>
    </source>
</evidence>
<keyword evidence="2 5" id="KW-0812">Transmembrane</keyword>
<dbReference type="Pfam" id="PF00854">
    <property type="entry name" value="PTR2"/>
    <property type="match status" value="1"/>
</dbReference>